<dbReference type="Gene3D" id="3.40.190.10">
    <property type="entry name" value="Periplasmic binding protein-like II"/>
    <property type="match status" value="2"/>
</dbReference>
<dbReference type="GO" id="GO:0042626">
    <property type="term" value="F:ATPase-coupled transmembrane transporter activity"/>
    <property type="evidence" value="ECO:0007669"/>
    <property type="project" value="InterPro"/>
</dbReference>
<dbReference type="AlphaFoldDB" id="A0A179SIT3"/>
<evidence type="ECO:0000256" key="2">
    <source>
        <dbReference type="ARBA" id="ARBA00010742"/>
    </source>
</evidence>
<dbReference type="Proteomes" id="UP000078316">
    <property type="component" value="Unassembled WGS sequence"/>
</dbReference>
<organism evidence="9 10">
    <name type="scientific">Methylobacterium platani</name>
    <dbReference type="NCBI Taxonomy" id="427683"/>
    <lineage>
        <taxon>Bacteria</taxon>
        <taxon>Pseudomonadati</taxon>
        <taxon>Pseudomonadota</taxon>
        <taxon>Alphaproteobacteria</taxon>
        <taxon>Hyphomicrobiales</taxon>
        <taxon>Methylobacteriaceae</taxon>
        <taxon>Methylobacterium</taxon>
    </lineage>
</organism>
<dbReference type="OrthoDB" id="8195871at2"/>
<evidence type="ECO:0000256" key="3">
    <source>
        <dbReference type="ARBA" id="ARBA00022448"/>
    </source>
</evidence>
<comment type="caution">
    <text evidence="9">The sequence shown here is derived from an EMBL/GenBank/DDBJ whole genome shotgun (WGS) entry which is preliminary data.</text>
</comment>
<dbReference type="RefSeq" id="WP_048432414.1">
    <property type="nucleotide sequence ID" value="NZ_LWHQ01000008.1"/>
</dbReference>
<dbReference type="SUPFAM" id="SSF53850">
    <property type="entry name" value="Periplasmic binding protein-like II"/>
    <property type="match status" value="1"/>
</dbReference>
<proteinExistence type="inferred from homology"/>
<evidence type="ECO:0000256" key="6">
    <source>
        <dbReference type="ARBA" id="ARBA00070228"/>
    </source>
</evidence>
<comment type="subcellular location">
    <subcellularLocation>
        <location evidence="1">Periplasm</location>
    </subcellularLocation>
</comment>
<dbReference type="NCBIfam" id="TIGR01728">
    <property type="entry name" value="SsuA_fam"/>
    <property type="match status" value="1"/>
</dbReference>
<dbReference type="PANTHER" id="PTHR30024">
    <property type="entry name" value="ALIPHATIC SULFONATES-BINDING PROTEIN-RELATED"/>
    <property type="match status" value="1"/>
</dbReference>
<dbReference type="GO" id="GO:0016020">
    <property type="term" value="C:membrane"/>
    <property type="evidence" value="ECO:0007669"/>
    <property type="project" value="InterPro"/>
</dbReference>
<dbReference type="FunFam" id="3.40.190.10:FF:000050">
    <property type="entry name" value="Sulfonate ABC transporter substrate-binding protein"/>
    <property type="match status" value="1"/>
</dbReference>
<keyword evidence="3" id="KW-0813">Transport</keyword>
<dbReference type="PROSITE" id="PS51318">
    <property type="entry name" value="TAT"/>
    <property type="match status" value="1"/>
</dbReference>
<dbReference type="GO" id="GO:0042597">
    <property type="term" value="C:periplasmic space"/>
    <property type="evidence" value="ECO:0007669"/>
    <property type="project" value="UniProtKB-SubCell"/>
</dbReference>
<sequence>MRPTRRSVLAGLMTAGALAPGLAATVTTGPARAAEEAGPKEFRIGYQKIGLIVVTRQRQLIEAQLAGRGVTVRWFEFQAGPPLLEALNAGGIDFGYTGDAPPIFSQAAGGNLVYTAAAAPSGAGEAILVKASSPIRTLADLKGRKVAVARGTSSHNLLVAALEQANLRFSDITPVYLSPADAGSAFTGDSVEAWAIWDPFFAIAEARDRTRVLATSGQILDVSGYFLANRTFAQAHPAVIRAALRALEEGAAWAEGHRAQVAQALAAVTGIPLPIQAVVAERTQFAVRPLSEAILAGQQATADRFHRLGLIPRAITVRDAVWTAPPS</sequence>
<evidence type="ECO:0000313" key="9">
    <source>
        <dbReference type="EMBL" id="OAS26861.1"/>
    </source>
</evidence>
<keyword evidence="4 7" id="KW-0732">Signal</keyword>
<evidence type="ECO:0000256" key="7">
    <source>
        <dbReference type="SAM" id="SignalP"/>
    </source>
</evidence>
<comment type="function">
    <text evidence="5">Part of a binding-protein-dependent transport system for aliphatic sulfonates. Putative binding protein.</text>
</comment>
<dbReference type="InterPro" id="IPR015168">
    <property type="entry name" value="SsuA/THI5"/>
</dbReference>
<evidence type="ECO:0000256" key="4">
    <source>
        <dbReference type="ARBA" id="ARBA00022729"/>
    </source>
</evidence>
<feature type="signal peptide" evidence="7">
    <location>
        <begin position="1"/>
        <end position="33"/>
    </location>
</feature>
<evidence type="ECO:0000259" key="8">
    <source>
        <dbReference type="SMART" id="SM00062"/>
    </source>
</evidence>
<name>A0A179SIT3_9HYPH</name>
<dbReference type="SMART" id="SM00062">
    <property type="entry name" value="PBPb"/>
    <property type="match status" value="1"/>
</dbReference>
<evidence type="ECO:0000256" key="1">
    <source>
        <dbReference type="ARBA" id="ARBA00004418"/>
    </source>
</evidence>
<reference evidence="9 10" key="1">
    <citation type="submission" date="2016-04" db="EMBL/GenBank/DDBJ databases">
        <authorList>
            <person name="Evans L.H."/>
            <person name="Alamgir A."/>
            <person name="Owens N."/>
            <person name="Weber N.D."/>
            <person name="Virtaneva K."/>
            <person name="Barbian K."/>
            <person name="Babar A."/>
            <person name="Rosenke K."/>
        </authorList>
    </citation>
    <scope>NUCLEOTIDE SEQUENCE [LARGE SCALE GENOMIC DNA]</scope>
    <source>
        <strain evidence="9 10">PMB02</strain>
    </source>
</reference>
<gene>
    <name evidence="9" type="ORF">A5481_03910</name>
</gene>
<dbReference type="EMBL" id="LWHQ01000008">
    <property type="protein sequence ID" value="OAS26861.1"/>
    <property type="molecule type" value="Genomic_DNA"/>
</dbReference>
<dbReference type="PANTHER" id="PTHR30024:SF42">
    <property type="entry name" value="ALIPHATIC SULFONATES-BINDING PROTEIN-RELATED"/>
    <property type="match status" value="1"/>
</dbReference>
<dbReference type="STRING" id="427683.A5481_03910"/>
<accession>A0A179SIT3</accession>
<evidence type="ECO:0000256" key="5">
    <source>
        <dbReference type="ARBA" id="ARBA00055538"/>
    </source>
</evidence>
<protein>
    <recommendedName>
        <fullName evidence="6">Putative aliphatic sulfonates-binding protein</fullName>
    </recommendedName>
</protein>
<dbReference type="InterPro" id="IPR010067">
    <property type="entry name" value="ABC_SsuA_sub-bd"/>
</dbReference>
<dbReference type="InterPro" id="IPR001638">
    <property type="entry name" value="Solute-binding_3/MltF_N"/>
</dbReference>
<comment type="similarity">
    <text evidence="2">Belongs to the bacterial solute-binding protein SsuA/TauA family.</text>
</comment>
<evidence type="ECO:0000313" key="10">
    <source>
        <dbReference type="Proteomes" id="UP000078316"/>
    </source>
</evidence>
<feature type="chain" id="PRO_5008106111" description="Putative aliphatic sulfonates-binding protein" evidence="7">
    <location>
        <begin position="34"/>
        <end position="327"/>
    </location>
</feature>
<dbReference type="InterPro" id="IPR006311">
    <property type="entry name" value="TAT_signal"/>
</dbReference>
<dbReference type="Pfam" id="PF09084">
    <property type="entry name" value="NMT1"/>
    <property type="match status" value="1"/>
</dbReference>
<feature type="domain" description="Solute-binding protein family 3/N-terminal" evidence="8">
    <location>
        <begin position="41"/>
        <end position="257"/>
    </location>
</feature>